<comment type="caution">
    <text evidence="1">The sequence shown here is derived from an EMBL/GenBank/DDBJ whole genome shotgun (WGS) entry which is preliminary data.</text>
</comment>
<gene>
    <name evidence="1" type="ORF">L1987_54757</name>
</gene>
<reference evidence="2" key="1">
    <citation type="journal article" date="2022" name="Mol. Ecol. Resour.">
        <title>The genomes of chicory, endive, great burdock and yacon provide insights into Asteraceae palaeo-polyploidization history and plant inulin production.</title>
        <authorList>
            <person name="Fan W."/>
            <person name="Wang S."/>
            <person name="Wang H."/>
            <person name="Wang A."/>
            <person name="Jiang F."/>
            <person name="Liu H."/>
            <person name="Zhao H."/>
            <person name="Xu D."/>
            <person name="Zhang Y."/>
        </authorList>
    </citation>
    <scope>NUCLEOTIDE SEQUENCE [LARGE SCALE GENOMIC DNA]</scope>
    <source>
        <strain evidence="2">cv. Yunnan</strain>
    </source>
</reference>
<sequence>MPLTVSLTLYSSEKAGTVYHSILRNGKLLMVKLIDFDPLDAENEFENKLRILGGLESKFIVSFLRYCESKITMTTSGQDEPKKLQLYSYHRSSCSFRVRIALNLKGLDYEYKAVNLLKGEQKNPEFLKLNPLGYVPALVDGDIVIADSFAIIMYLEEKYPQHPLLPHDLEKRAINYQAANIVSASIQPLQNLDVLNYIEEKVGPDAKIPWVEKHIGKGFAALERLLKNHAGKYATGDDVFLADLFLAPQIHGSIKRFNFDMTSYPILARLHEAYMQVPAIQNALPEKQPDFPST</sequence>
<proteinExistence type="predicted"/>
<dbReference type="EMBL" id="CM042035">
    <property type="protein sequence ID" value="KAI3754965.1"/>
    <property type="molecule type" value="Genomic_DNA"/>
</dbReference>
<dbReference type="Proteomes" id="UP001056120">
    <property type="component" value="Linkage Group LG18"/>
</dbReference>
<reference evidence="1 2" key="2">
    <citation type="journal article" date="2022" name="Mol. Ecol. Resour.">
        <title>The genomes of chicory, endive, great burdock and yacon provide insights into Asteraceae paleo-polyploidization history and plant inulin production.</title>
        <authorList>
            <person name="Fan W."/>
            <person name="Wang S."/>
            <person name="Wang H."/>
            <person name="Wang A."/>
            <person name="Jiang F."/>
            <person name="Liu H."/>
            <person name="Zhao H."/>
            <person name="Xu D."/>
            <person name="Zhang Y."/>
        </authorList>
    </citation>
    <scope>NUCLEOTIDE SEQUENCE [LARGE SCALE GENOMIC DNA]</scope>
    <source>
        <strain evidence="2">cv. Yunnan</strain>
        <tissue evidence="1">Leaves</tissue>
    </source>
</reference>
<name>A0ACB9E7W7_9ASTR</name>
<organism evidence="1 2">
    <name type="scientific">Smallanthus sonchifolius</name>
    <dbReference type="NCBI Taxonomy" id="185202"/>
    <lineage>
        <taxon>Eukaryota</taxon>
        <taxon>Viridiplantae</taxon>
        <taxon>Streptophyta</taxon>
        <taxon>Embryophyta</taxon>
        <taxon>Tracheophyta</taxon>
        <taxon>Spermatophyta</taxon>
        <taxon>Magnoliopsida</taxon>
        <taxon>eudicotyledons</taxon>
        <taxon>Gunneridae</taxon>
        <taxon>Pentapetalae</taxon>
        <taxon>asterids</taxon>
        <taxon>campanulids</taxon>
        <taxon>Asterales</taxon>
        <taxon>Asteraceae</taxon>
        <taxon>Asteroideae</taxon>
        <taxon>Heliantheae alliance</taxon>
        <taxon>Millerieae</taxon>
        <taxon>Smallanthus</taxon>
    </lineage>
</organism>
<protein>
    <submittedName>
        <fullName evidence="1">Uncharacterized protein</fullName>
    </submittedName>
</protein>
<evidence type="ECO:0000313" key="1">
    <source>
        <dbReference type="EMBL" id="KAI3754965.1"/>
    </source>
</evidence>
<evidence type="ECO:0000313" key="2">
    <source>
        <dbReference type="Proteomes" id="UP001056120"/>
    </source>
</evidence>
<accession>A0ACB9E7W7</accession>
<keyword evidence="2" id="KW-1185">Reference proteome</keyword>